<reference evidence="2" key="1">
    <citation type="journal article" date="2023" name="Mol. Biol. Evol.">
        <title>Third-Generation Sequencing Reveals the Adaptive Role of the Epigenome in Three Deep-Sea Polychaetes.</title>
        <authorList>
            <person name="Perez M."/>
            <person name="Aroh O."/>
            <person name="Sun Y."/>
            <person name="Lan Y."/>
            <person name="Juniper S.K."/>
            <person name="Young C.R."/>
            <person name="Angers B."/>
            <person name="Qian P.Y."/>
        </authorList>
    </citation>
    <scope>NUCLEOTIDE SEQUENCE</scope>
    <source>
        <strain evidence="2">R07B-5</strain>
    </source>
</reference>
<protein>
    <submittedName>
        <fullName evidence="2">Uncharacterized protein</fullName>
    </submittedName>
</protein>
<dbReference type="Proteomes" id="UP001209878">
    <property type="component" value="Unassembled WGS sequence"/>
</dbReference>
<dbReference type="EMBL" id="JAODUO010000501">
    <property type="protein sequence ID" value="KAK2179284.1"/>
    <property type="molecule type" value="Genomic_DNA"/>
</dbReference>
<keyword evidence="3" id="KW-1185">Reference proteome</keyword>
<sequence length="90" mass="10371">MKLGRNVARTFLDYYKLLGYISTKPSSGLLPKPSHHSAKERKHQENRAASEPLRQTIDERYDHLVQNSRLVFDQPNGMSNFDNTVSKLRA</sequence>
<evidence type="ECO:0000313" key="3">
    <source>
        <dbReference type="Proteomes" id="UP001209878"/>
    </source>
</evidence>
<gene>
    <name evidence="2" type="ORF">NP493_500g02014</name>
</gene>
<proteinExistence type="predicted"/>
<organism evidence="2 3">
    <name type="scientific">Ridgeia piscesae</name>
    <name type="common">Tubeworm</name>
    <dbReference type="NCBI Taxonomy" id="27915"/>
    <lineage>
        <taxon>Eukaryota</taxon>
        <taxon>Metazoa</taxon>
        <taxon>Spiralia</taxon>
        <taxon>Lophotrochozoa</taxon>
        <taxon>Annelida</taxon>
        <taxon>Polychaeta</taxon>
        <taxon>Sedentaria</taxon>
        <taxon>Canalipalpata</taxon>
        <taxon>Sabellida</taxon>
        <taxon>Siboglinidae</taxon>
        <taxon>Ridgeia</taxon>
    </lineage>
</organism>
<evidence type="ECO:0000313" key="2">
    <source>
        <dbReference type="EMBL" id="KAK2179284.1"/>
    </source>
</evidence>
<name>A0AAD9KX45_RIDPI</name>
<accession>A0AAD9KX45</accession>
<dbReference type="AlphaFoldDB" id="A0AAD9KX45"/>
<feature type="region of interest" description="Disordered" evidence="1">
    <location>
        <begin position="24"/>
        <end position="55"/>
    </location>
</feature>
<comment type="caution">
    <text evidence="2">The sequence shown here is derived from an EMBL/GenBank/DDBJ whole genome shotgun (WGS) entry which is preliminary data.</text>
</comment>
<evidence type="ECO:0000256" key="1">
    <source>
        <dbReference type="SAM" id="MobiDB-lite"/>
    </source>
</evidence>